<dbReference type="AlphaFoldDB" id="A0A0N7LPJ1"/>
<name>A0A0N7LPJ1_9RHOB</name>
<dbReference type="Gene3D" id="1.10.101.10">
    <property type="entry name" value="PGBD-like superfamily/PGBD"/>
    <property type="match status" value="1"/>
</dbReference>
<sequence length="205" mass="22742">MAERGDQIAARDLVVRANWKRLRGPALDTAVEQVVRAGLGGAAKFAAVALVYLSSQSDRSEEAIHKRAMLAEVPGVPDRVLSQELIRLAADMHPNQFWLEIEEILEDTQPENYAKAASTAFWINKNAWVRILQKELRALGYYRGRIDGRTTTRTIRAQNRFCRDRELWSICAAGPLRGVTVRKLADAIATGKCGSQTENIALPGS</sequence>
<gene>
    <name evidence="1" type="ORF">RUM4293_04277</name>
</gene>
<evidence type="ECO:0000313" key="2">
    <source>
        <dbReference type="Proteomes" id="UP000050786"/>
    </source>
</evidence>
<proteinExistence type="predicted"/>
<dbReference type="EMBL" id="CYPS01000067">
    <property type="protein sequence ID" value="CUH45364.1"/>
    <property type="molecule type" value="Genomic_DNA"/>
</dbReference>
<organism evidence="1 2">
    <name type="scientific">Ruegeria atlantica</name>
    <dbReference type="NCBI Taxonomy" id="81569"/>
    <lineage>
        <taxon>Bacteria</taxon>
        <taxon>Pseudomonadati</taxon>
        <taxon>Pseudomonadota</taxon>
        <taxon>Alphaproteobacteria</taxon>
        <taxon>Rhodobacterales</taxon>
        <taxon>Roseobacteraceae</taxon>
        <taxon>Ruegeria</taxon>
    </lineage>
</organism>
<dbReference type="Proteomes" id="UP000050786">
    <property type="component" value="Unassembled WGS sequence"/>
</dbReference>
<protein>
    <submittedName>
        <fullName evidence="1">Uncharacterized protein</fullName>
    </submittedName>
</protein>
<reference evidence="2" key="1">
    <citation type="submission" date="2015-09" db="EMBL/GenBank/DDBJ databases">
        <authorList>
            <person name="Rodrigo-Torres L."/>
            <person name="Arahal D.R."/>
        </authorList>
    </citation>
    <scope>NUCLEOTIDE SEQUENCE [LARGE SCALE GENOMIC DNA]</scope>
    <source>
        <strain evidence="2">CECT 4293</strain>
    </source>
</reference>
<keyword evidence="2" id="KW-1185">Reference proteome</keyword>
<evidence type="ECO:0000313" key="1">
    <source>
        <dbReference type="EMBL" id="CUH45364.1"/>
    </source>
</evidence>
<dbReference type="InterPro" id="IPR036366">
    <property type="entry name" value="PGBDSf"/>
</dbReference>
<accession>A0A0N7LPJ1</accession>